<dbReference type="PANTHER" id="PTHR32338:SF10">
    <property type="entry name" value="N-ACETYL-GAMMA-GLUTAMYL-PHOSPHATE REDUCTASE, CHLOROPLASTIC-RELATED"/>
    <property type="match status" value="1"/>
</dbReference>
<feature type="active site" evidence="7 8">
    <location>
        <position position="152"/>
    </location>
</feature>
<dbReference type="Gene3D" id="3.40.50.720">
    <property type="entry name" value="NAD(P)-binding Rossmann-like Domain"/>
    <property type="match status" value="1"/>
</dbReference>
<dbReference type="GO" id="GO:0003942">
    <property type="term" value="F:N-acetyl-gamma-glutamyl-phosphate reductase activity"/>
    <property type="evidence" value="ECO:0007669"/>
    <property type="project" value="UniProtKB-UniRule"/>
</dbReference>
<comment type="catalytic activity">
    <reaction evidence="6 7">
        <text>N-acetyl-L-glutamate 5-semialdehyde + phosphate + NADP(+) = N-acetyl-L-glutamyl 5-phosphate + NADPH + H(+)</text>
        <dbReference type="Rhea" id="RHEA:21588"/>
        <dbReference type="ChEBI" id="CHEBI:15378"/>
        <dbReference type="ChEBI" id="CHEBI:29123"/>
        <dbReference type="ChEBI" id="CHEBI:43474"/>
        <dbReference type="ChEBI" id="CHEBI:57783"/>
        <dbReference type="ChEBI" id="CHEBI:57936"/>
        <dbReference type="ChEBI" id="CHEBI:58349"/>
        <dbReference type="EC" id="1.2.1.38"/>
    </reaction>
</comment>
<dbReference type="GO" id="GO:0070401">
    <property type="term" value="F:NADP+ binding"/>
    <property type="evidence" value="ECO:0007669"/>
    <property type="project" value="InterPro"/>
</dbReference>
<sequence>MDTIRVGIIGATGYAGEELVRILYSHPAAEIVNLSSKSYAGQPYSKVYPSYKDLITDDCQPEDLEALSEEADVIFLALPHGLASSKVTEKVLQKCKIIDLGADFRLQDPDLYEQWYQVPHEGKGLLKEAVYGLCEWKRDEIRKTRLVANPGCYTTCSIMSLAPLVKEHMIEVDSVIIDAKSGVSGAGRGVSLGNHFAEVNESIKAYKVGCHRHTPEIEEQLSNLAGKPVTLTFTPHLVPMQRGILAVCYGKLTAPATWESIAEVYERYYGKEYFVRLMAKGEYPETRWVKGSNFVDIGFAVDERTGRIIVIGAIDNLVKGAAGQAVQNMNLLFGLAETLGLEQAPMFP</sequence>
<dbReference type="InterPro" id="IPR000534">
    <property type="entry name" value="Semialdehyde_DH_NAD-bd"/>
</dbReference>
<dbReference type="SMART" id="SM00859">
    <property type="entry name" value="Semialdhyde_dh"/>
    <property type="match status" value="1"/>
</dbReference>
<dbReference type="PROSITE" id="PS01224">
    <property type="entry name" value="ARGC"/>
    <property type="match status" value="1"/>
</dbReference>
<dbReference type="AlphaFoldDB" id="A0A926DWF1"/>
<dbReference type="SUPFAM" id="SSF55347">
    <property type="entry name" value="Glyceraldehyde-3-phosphate dehydrogenase-like, C-terminal domain"/>
    <property type="match status" value="1"/>
</dbReference>
<gene>
    <name evidence="7" type="primary">argC</name>
    <name evidence="10" type="ORF">H8730_14040</name>
</gene>
<dbReference type="CDD" id="cd17895">
    <property type="entry name" value="AGPR_1_N"/>
    <property type="match status" value="1"/>
</dbReference>
<keyword evidence="2 7" id="KW-0055">Arginine biosynthesis</keyword>
<dbReference type="Pfam" id="PF01118">
    <property type="entry name" value="Semialdhyde_dh"/>
    <property type="match status" value="1"/>
</dbReference>
<comment type="function">
    <text evidence="7">Catalyzes the NADPH-dependent reduction of N-acetyl-5-glutamyl phosphate to yield N-acetyl-L-glutamate 5-semialdehyde.</text>
</comment>
<evidence type="ECO:0000256" key="5">
    <source>
        <dbReference type="ARBA" id="ARBA00023002"/>
    </source>
</evidence>
<protein>
    <recommendedName>
        <fullName evidence="7">N-acetyl-gamma-glutamyl-phosphate reductase</fullName>
        <shortName evidence="7">AGPR</shortName>
        <ecNumber evidence="7">1.2.1.38</ecNumber>
    </recommendedName>
    <alternativeName>
        <fullName evidence="7">N-acetyl-glutamate semialdehyde dehydrogenase</fullName>
        <shortName evidence="7">NAGSA dehydrogenase</shortName>
    </alternativeName>
</protein>
<evidence type="ECO:0000256" key="8">
    <source>
        <dbReference type="PROSITE-ProRule" id="PRU10010"/>
    </source>
</evidence>
<name>A0A926DWF1_9FIRM</name>
<evidence type="ECO:0000256" key="2">
    <source>
        <dbReference type="ARBA" id="ARBA00022571"/>
    </source>
</evidence>
<keyword evidence="11" id="KW-1185">Reference proteome</keyword>
<dbReference type="EMBL" id="JACRSQ010000027">
    <property type="protein sequence ID" value="MBC8544664.1"/>
    <property type="molecule type" value="Genomic_DNA"/>
</dbReference>
<dbReference type="Gene3D" id="3.30.360.10">
    <property type="entry name" value="Dihydrodipicolinate Reductase, domain 2"/>
    <property type="match status" value="1"/>
</dbReference>
<evidence type="ECO:0000256" key="6">
    <source>
        <dbReference type="ARBA" id="ARBA00050557"/>
    </source>
</evidence>
<evidence type="ECO:0000256" key="4">
    <source>
        <dbReference type="ARBA" id="ARBA00022857"/>
    </source>
</evidence>
<comment type="subcellular location">
    <subcellularLocation>
        <location evidence="7">Cytoplasm</location>
    </subcellularLocation>
</comment>
<proteinExistence type="inferred from homology"/>
<dbReference type="SUPFAM" id="SSF51735">
    <property type="entry name" value="NAD(P)-binding Rossmann-fold domains"/>
    <property type="match status" value="1"/>
</dbReference>
<dbReference type="InterPro" id="IPR023013">
    <property type="entry name" value="AGPR_AS"/>
</dbReference>
<keyword evidence="4 7" id="KW-0521">NADP</keyword>
<dbReference type="EC" id="1.2.1.38" evidence="7"/>
<accession>A0A926DWF1</accession>
<dbReference type="Proteomes" id="UP000657006">
    <property type="component" value="Unassembled WGS sequence"/>
</dbReference>
<keyword evidence="7" id="KW-0963">Cytoplasm</keyword>
<dbReference type="CDD" id="cd23934">
    <property type="entry name" value="AGPR_1_C"/>
    <property type="match status" value="1"/>
</dbReference>
<evidence type="ECO:0000256" key="3">
    <source>
        <dbReference type="ARBA" id="ARBA00022605"/>
    </source>
</evidence>
<evidence type="ECO:0000256" key="7">
    <source>
        <dbReference type="HAMAP-Rule" id="MF_00150"/>
    </source>
</evidence>
<evidence type="ECO:0000259" key="9">
    <source>
        <dbReference type="SMART" id="SM00859"/>
    </source>
</evidence>
<evidence type="ECO:0000313" key="11">
    <source>
        <dbReference type="Proteomes" id="UP000657006"/>
    </source>
</evidence>
<dbReference type="InterPro" id="IPR058924">
    <property type="entry name" value="AGPR_dimerisation_dom"/>
</dbReference>
<keyword evidence="3 7" id="KW-0028">Amino-acid biosynthesis</keyword>
<dbReference type="Pfam" id="PF22698">
    <property type="entry name" value="Semialdhyde_dhC_1"/>
    <property type="match status" value="1"/>
</dbReference>
<dbReference type="GO" id="GO:0005737">
    <property type="term" value="C:cytoplasm"/>
    <property type="evidence" value="ECO:0007669"/>
    <property type="project" value="UniProtKB-SubCell"/>
</dbReference>
<dbReference type="GO" id="GO:0051287">
    <property type="term" value="F:NAD binding"/>
    <property type="evidence" value="ECO:0007669"/>
    <property type="project" value="InterPro"/>
</dbReference>
<evidence type="ECO:0000256" key="1">
    <source>
        <dbReference type="ARBA" id="ARBA00004862"/>
    </source>
</evidence>
<dbReference type="NCBIfam" id="TIGR01850">
    <property type="entry name" value="argC"/>
    <property type="match status" value="1"/>
</dbReference>
<organism evidence="10 11">
    <name type="scientific">Bianquea renquensis</name>
    <dbReference type="NCBI Taxonomy" id="2763661"/>
    <lineage>
        <taxon>Bacteria</taxon>
        <taxon>Bacillati</taxon>
        <taxon>Bacillota</taxon>
        <taxon>Clostridia</taxon>
        <taxon>Eubacteriales</taxon>
        <taxon>Bianqueaceae</taxon>
        <taxon>Bianquea</taxon>
    </lineage>
</organism>
<reference evidence="10" key="1">
    <citation type="submission" date="2020-08" db="EMBL/GenBank/DDBJ databases">
        <title>Genome public.</title>
        <authorList>
            <person name="Liu C."/>
            <person name="Sun Q."/>
        </authorList>
    </citation>
    <scope>NUCLEOTIDE SEQUENCE</scope>
    <source>
        <strain evidence="10">NSJ-32</strain>
    </source>
</reference>
<dbReference type="RefSeq" id="WP_177713632.1">
    <property type="nucleotide sequence ID" value="NZ_JACRSQ010000027.1"/>
</dbReference>
<comment type="similarity">
    <text evidence="7">Belongs to the NAGSA dehydrogenase family. Type 1 subfamily.</text>
</comment>
<dbReference type="HAMAP" id="MF_00150">
    <property type="entry name" value="ArgC_type1"/>
    <property type="match status" value="1"/>
</dbReference>
<dbReference type="GO" id="GO:0006526">
    <property type="term" value="P:L-arginine biosynthetic process"/>
    <property type="evidence" value="ECO:0007669"/>
    <property type="project" value="UniProtKB-UniRule"/>
</dbReference>
<dbReference type="InterPro" id="IPR050085">
    <property type="entry name" value="AGPR"/>
</dbReference>
<keyword evidence="5 7" id="KW-0560">Oxidoreductase</keyword>
<dbReference type="PANTHER" id="PTHR32338">
    <property type="entry name" value="N-ACETYL-GAMMA-GLUTAMYL-PHOSPHATE REDUCTASE, CHLOROPLASTIC-RELATED-RELATED"/>
    <property type="match status" value="1"/>
</dbReference>
<comment type="caution">
    <text evidence="10">The sequence shown here is derived from an EMBL/GenBank/DDBJ whole genome shotgun (WGS) entry which is preliminary data.</text>
</comment>
<evidence type="ECO:0000313" key="10">
    <source>
        <dbReference type="EMBL" id="MBC8544664.1"/>
    </source>
</evidence>
<dbReference type="InterPro" id="IPR036291">
    <property type="entry name" value="NAD(P)-bd_dom_sf"/>
</dbReference>
<comment type="pathway">
    <text evidence="1 7">Amino-acid biosynthesis; L-arginine biosynthesis; N(2)-acetyl-L-ornithine from L-glutamate: step 3/4.</text>
</comment>
<dbReference type="InterPro" id="IPR000706">
    <property type="entry name" value="AGPR_type-1"/>
</dbReference>
<feature type="domain" description="Semialdehyde dehydrogenase NAD-binding" evidence="9">
    <location>
        <begin position="5"/>
        <end position="144"/>
    </location>
</feature>
<dbReference type="FunFam" id="3.30.360.10:FF:000014">
    <property type="entry name" value="N-acetyl-gamma-glutamyl-phosphate reductase"/>
    <property type="match status" value="1"/>
</dbReference>